<dbReference type="PANTHER" id="PTHR33055:SF3">
    <property type="entry name" value="PUTATIVE TRANSPOSASE FOR IS117-RELATED"/>
    <property type="match status" value="1"/>
</dbReference>
<evidence type="ECO:0000256" key="1">
    <source>
        <dbReference type="SAM" id="Coils"/>
    </source>
</evidence>
<dbReference type="EMBL" id="SLXE01000003">
    <property type="protein sequence ID" value="TCP09328.1"/>
    <property type="molecule type" value="Genomic_DNA"/>
</dbReference>
<evidence type="ECO:0000313" key="6">
    <source>
        <dbReference type="Proteomes" id="UP000294721"/>
    </source>
</evidence>
<dbReference type="RefSeq" id="WP_132952674.1">
    <property type="nucleotide sequence ID" value="NZ_CP091507.1"/>
</dbReference>
<proteinExistence type="predicted"/>
<dbReference type="Proteomes" id="UP000829756">
    <property type="component" value="Chromosome"/>
</dbReference>
<dbReference type="InterPro" id="IPR047650">
    <property type="entry name" value="Transpos_IS110"/>
</dbReference>
<dbReference type="AlphaFoldDB" id="A0AAE9KGR6"/>
<evidence type="ECO:0000313" key="4">
    <source>
        <dbReference type="EMBL" id="TCP09328.1"/>
    </source>
</evidence>
<reference evidence="5" key="3">
    <citation type="journal article" date="2022" name="Res Sq">
        <title>Evolution of multicellular longitudinally dividing oral cavity symbionts (Neisseriaceae).</title>
        <authorList>
            <person name="Nyongesa S."/>
            <person name="Weber P."/>
            <person name="Bernet E."/>
            <person name="Pullido F."/>
            <person name="Nieckarz M."/>
            <person name="Delaby M."/>
            <person name="Nieves C."/>
            <person name="Viehboeck T."/>
            <person name="Krause N."/>
            <person name="Rivera-Millot A."/>
            <person name="Nakamura A."/>
            <person name="Vischer N."/>
            <person name="VanNieuwenhze M."/>
            <person name="Brun Y."/>
            <person name="Cava F."/>
            <person name="Bulgheresi S."/>
            <person name="Veyrier F."/>
        </authorList>
    </citation>
    <scope>NUCLEOTIDE SEQUENCE</scope>
    <source>
        <strain evidence="5">1258/02</strain>
    </source>
</reference>
<feature type="domain" description="Transposase IS110-like N-terminal" evidence="2">
    <location>
        <begin position="4"/>
        <end position="149"/>
    </location>
</feature>
<gene>
    <name evidence="4" type="ORF">EV680_10369</name>
    <name evidence="5" type="ORF">LVJ78_00155</name>
</gene>
<name>A0AAE9KGR6_9NEIS</name>
<dbReference type="PANTHER" id="PTHR33055">
    <property type="entry name" value="TRANSPOSASE FOR INSERTION SEQUENCE ELEMENT IS1111A"/>
    <property type="match status" value="1"/>
</dbReference>
<dbReference type="InterPro" id="IPR002525">
    <property type="entry name" value="Transp_IS110-like_N"/>
</dbReference>
<dbReference type="GO" id="GO:0006313">
    <property type="term" value="P:DNA transposition"/>
    <property type="evidence" value="ECO:0007669"/>
    <property type="project" value="InterPro"/>
</dbReference>
<sequence length="317" mass="36193">MNVIGLDISKDTIDVCLDPTKGDKSYLKIENSINGCRVLQDWIKTKKVRKFLVAMEATGIYYEQAADYLSRHAPVYVINPLKIKEYAKSVFCHTKTDRADSALIADYAKRHSDRLNTYTIPHDRQLQRLINLQLQLKEQIKQAKNRLHASQDDFIADTHKAIICFLDAKLDQTASELDSLIKQQNALTRHFENIKTIPAIGKETALMLLHHLMAKPFQTANKFISFAGLSPKIEQSGTSVDRKRKNKYGHKKLKQSLFMPALVAFRMGAFPQFVKNLQESGKPKMVIIVAIMRKLAKLAYYIFKTGQPYDKSRHQAA</sequence>
<evidence type="ECO:0000259" key="2">
    <source>
        <dbReference type="Pfam" id="PF01548"/>
    </source>
</evidence>
<dbReference type="GO" id="GO:0003677">
    <property type="term" value="F:DNA binding"/>
    <property type="evidence" value="ECO:0007669"/>
    <property type="project" value="InterPro"/>
</dbReference>
<dbReference type="Pfam" id="PF01548">
    <property type="entry name" value="DEDD_Tnp_IS110"/>
    <property type="match status" value="1"/>
</dbReference>
<evidence type="ECO:0000313" key="5">
    <source>
        <dbReference type="EMBL" id="UOO79486.1"/>
    </source>
</evidence>
<evidence type="ECO:0000313" key="7">
    <source>
        <dbReference type="Proteomes" id="UP000829756"/>
    </source>
</evidence>
<dbReference type="NCBIfam" id="NF033542">
    <property type="entry name" value="transpos_IS110"/>
    <property type="match status" value="1"/>
</dbReference>
<dbReference type="KEGG" id="usu:LVJ78_00155"/>
<keyword evidence="1" id="KW-0175">Coiled coil</keyword>
<feature type="domain" description="Transposase IS116/IS110/IS902 C-terminal" evidence="3">
    <location>
        <begin position="192"/>
        <end position="268"/>
    </location>
</feature>
<dbReference type="Pfam" id="PF02371">
    <property type="entry name" value="Transposase_20"/>
    <property type="match status" value="1"/>
</dbReference>
<dbReference type="EMBL" id="CP091507">
    <property type="protein sequence ID" value="UOO79486.1"/>
    <property type="molecule type" value="Genomic_DNA"/>
</dbReference>
<evidence type="ECO:0000259" key="3">
    <source>
        <dbReference type="Pfam" id="PF02371"/>
    </source>
</evidence>
<dbReference type="GO" id="GO:0004803">
    <property type="term" value="F:transposase activity"/>
    <property type="evidence" value="ECO:0007669"/>
    <property type="project" value="InterPro"/>
</dbReference>
<keyword evidence="6" id="KW-1185">Reference proteome</keyword>
<reference evidence="5" key="2">
    <citation type="submission" date="2021-12" db="EMBL/GenBank/DDBJ databases">
        <authorList>
            <person name="Veyrier F.J."/>
        </authorList>
    </citation>
    <scope>NUCLEOTIDE SEQUENCE</scope>
    <source>
        <strain evidence="5">1258/02</strain>
    </source>
</reference>
<feature type="coiled-coil region" evidence="1">
    <location>
        <begin position="126"/>
        <end position="153"/>
    </location>
</feature>
<dbReference type="Proteomes" id="UP000294721">
    <property type="component" value="Unassembled WGS sequence"/>
</dbReference>
<reference evidence="4 6" key="1">
    <citation type="submission" date="2019-03" db="EMBL/GenBank/DDBJ databases">
        <title>Genomic Encyclopedia of Type Strains, Phase IV (KMG-IV): sequencing the most valuable type-strain genomes for metagenomic binning, comparative biology and taxonomic classification.</title>
        <authorList>
            <person name="Goeker M."/>
        </authorList>
    </citation>
    <scope>NUCLEOTIDE SEQUENCE [LARGE SCALE GENOMIC DNA]</scope>
    <source>
        <strain evidence="4 6">DSM 17474</strain>
    </source>
</reference>
<protein>
    <submittedName>
        <fullName evidence="4 5">Transposase</fullName>
    </submittedName>
</protein>
<dbReference type="InterPro" id="IPR003346">
    <property type="entry name" value="Transposase_20"/>
</dbReference>
<organism evidence="5 7">
    <name type="scientific">Uruburuella suis</name>
    <dbReference type="NCBI Taxonomy" id="252130"/>
    <lineage>
        <taxon>Bacteria</taxon>
        <taxon>Pseudomonadati</taxon>
        <taxon>Pseudomonadota</taxon>
        <taxon>Betaproteobacteria</taxon>
        <taxon>Neisseriales</taxon>
        <taxon>Neisseriaceae</taxon>
        <taxon>Uruburuella</taxon>
    </lineage>
</organism>
<accession>A0AAE9KGR6</accession>